<gene>
    <name evidence="1" type="ORF">PsYK624_118820</name>
</gene>
<organism evidence="1 2">
    <name type="scientific">Phanerochaete sordida</name>
    <dbReference type="NCBI Taxonomy" id="48140"/>
    <lineage>
        <taxon>Eukaryota</taxon>
        <taxon>Fungi</taxon>
        <taxon>Dikarya</taxon>
        <taxon>Basidiomycota</taxon>
        <taxon>Agaricomycotina</taxon>
        <taxon>Agaricomycetes</taxon>
        <taxon>Polyporales</taxon>
        <taxon>Phanerochaetaceae</taxon>
        <taxon>Phanerochaete</taxon>
    </lineage>
</organism>
<sequence length="154" mass="16652">MLRDVHREDLSERAISARRAERVGVPESADSCSDEHGVHACGTRRSTLVHGSTGHSSHSCTGTGWRPEDCRSFRLIPHTGLRRRLALTVHHHGNPYILSRNPSVVQVDTCDMVARPDSAAVGGDILSAIPARALLAVLLAICTASLSSLTRDSW</sequence>
<accession>A0A9P3LHM6</accession>
<proteinExistence type="predicted"/>
<comment type="caution">
    <text evidence="1">The sequence shown here is derived from an EMBL/GenBank/DDBJ whole genome shotgun (WGS) entry which is preliminary data.</text>
</comment>
<evidence type="ECO:0000313" key="1">
    <source>
        <dbReference type="EMBL" id="GJE95696.1"/>
    </source>
</evidence>
<dbReference type="EMBL" id="BPQB01000051">
    <property type="protein sequence ID" value="GJE95696.1"/>
    <property type="molecule type" value="Genomic_DNA"/>
</dbReference>
<protein>
    <submittedName>
        <fullName evidence="1">Uncharacterized protein</fullName>
    </submittedName>
</protein>
<evidence type="ECO:0000313" key="2">
    <source>
        <dbReference type="Proteomes" id="UP000703269"/>
    </source>
</evidence>
<keyword evidence="2" id="KW-1185">Reference proteome</keyword>
<name>A0A9P3LHM6_9APHY</name>
<dbReference type="Proteomes" id="UP000703269">
    <property type="component" value="Unassembled WGS sequence"/>
</dbReference>
<reference evidence="1 2" key="1">
    <citation type="submission" date="2021-08" db="EMBL/GenBank/DDBJ databases">
        <title>Draft Genome Sequence of Phanerochaete sordida strain YK-624.</title>
        <authorList>
            <person name="Mori T."/>
            <person name="Dohra H."/>
            <person name="Suzuki T."/>
            <person name="Kawagishi H."/>
            <person name="Hirai H."/>
        </authorList>
    </citation>
    <scope>NUCLEOTIDE SEQUENCE [LARGE SCALE GENOMIC DNA]</scope>
    <source>
        <strain evidence="1 2">YK-624</strain>
    </source>
</reference>
<dbReference type="AlphaFoldDB" id="A0A9P3LHM6"/>